<dbReference type="CDD" id="cd05009">
    <property type="entry name" value="SIS_GlmS_GlmD_2"/>
    <property type="match status" value="1"/>
</dbReference>
<keyword evidence="1" id="KW-0808">Transferase</keyword>
<sequence>MKTELNPDISKALSAIRGREIRNVFLVACGGSLSIMHPGKYFLDRHSKTLNSDVYNADEFIARNPLKLDENALVILCSQTGTTKETAAAAEFARSRGAATIAMTLDSDSPLGRTAEHVLNYQAFYTTGIPIDAAESNYGVLYMLLAGLVNQTDGVDIIPSLLSSLSHLQPAIDKAHEVFAPMFDDYAPRLAKKDVIYTLASGANYGAAYSFSICVLMEMQWINSQAIHANEYFHGPFEVTDEDASFIVMVGLDETRRMEERARDFALRFGSEKNVMVLDAKKLDLSGIDEAFRGYLVPLVFFDTLWRFAYRIADLRNQPMLEGRRYMKKISDY</sequence>
<dbReference type="Gene3D" id="3.40.50.10490">
    <property type="entry name" value="Glucose-6-phosphate isomerase like protein, domain 1"/>
    <property type="match status" value="1"/>
</dbReference>
<gene>
    <name evidence="3" type="ORF">OF122_18345</name>
</gene>
<name>A0ABY6IMY5_9HYPH</name>
<dbReference type="EMBL" id="CP107716">
    <property type="protein sequence ID" value="UYQ71972.1"/>
    <property type="molecule type" value="Genomic_DNA"/>
</dbReference>
<dbReference type="PIRSF" id="PIRSF009290">
    <property type="entry name" value="FrlB"/>
    <property type="match status" value="1"/>
</dbReference>
<dbReference type="Proteomes" id="UP001163882">
    <property type="component" value="Chromosome"/>
</dbReference>
<dbReference type="CDD" id="cd05710">
    <property type="entry name" value="SIS_1"/>
    <property type="match status" value="1"/>
</dbReference>
<dbReference type="InterPro" id="IPR035488">
    <property type="entry name" value="FrlB_SIS"/>
</dbReference>
<evidence type="ECO:0000313" key="3">
    <source>
        <dbReference type="EMBL" id="UYQ71972.1"/>
    </source>
</evidence>
<proteinExistence type="predicted"/>
<reference evidence="3" key="1">
    <citation type="submission" date="2022-10" db="EMBL/GenBank/DDBJ databases">
        <title>YIM 151497 complete genome.</title>
        <authorList>
            <person name="Chen X."/>
        </authorList>
    </citation>
    <scope>NUCLEOTIDE SEQUENCE</scope>
    <source>
        <strain evidence="3">YIM 151497</strain>
    </source>
</reference>
<dbReference type="Gene3D" id="1.10.10.2240">
    <property type="match status" value="1"/>
</dbReference>
<protein>
    <submittedName>
        <fullName evidence="3">SIS domain-containing protein</fullName>
    </submittedName>
</protein>
<keyword evidence="1" id="KW-0032">Aminotransferase</keyword>
<dbReference type="Pfam" id="PF01380">
    <property type="entry name" value="SIS"/>
    <property type="match status" value="1"/>
</dbReference>
<dbReference type="Gene3D" id="3.40.50.12570">
    <property type="match status" value="1"/>
</dbReference>
<dbReference type="InterPro" id="IPR024713">
    <property type="entry name" value="Fructosamine_deglycase_FrlB"/>
</dbReference>
<evidence type="ECO:0000256" key="1">
    <source>
        <dbReference type="ARBA" id="ARBA00022576"/>
    </source>
</evidence>
<organism evidence="3 4">
    <name type="scientific">Pelagibacterium flavum</name>
    <dbReference type="NCBI Taxonomy" id="2984530"/>
    <lineage>
        <taxon>Bacteria</taxon>
        <taxon>Pseudomonadati</taxon>
        <taxon>Pseudomonadota</taxon>
        <taxon>Alphaproteobacteria</taxon>
        <taxon>Hyphomicrobiales</taxon>
        <taxon>Devosiaceae</taxon>
        <taxon>Pelagibacterium</taxon>
    </lineage>
</organism>
<dbReference type="PROSITE" id="PS51464">
    <property type="entry name" value="SIS"/>
    <property type="match status" value="1"/>
</dbReference>
<dbReference type="InterPro" id="IPR035490">
    <property type="entry name" value="GlmS/FrlB_SIS"/>
</dbReference>
<evidence type="ECO:0000259" key="2">
    <source>
        <dbReference type="PROSITE" id="PS51464"/>
    </source>
</evidence>
<feature type="domain" description="SIS" evidence="2">
    <location>
        <begin position="9"/>
        <end position="154"/>
    </location>
</feature>
<dbReference type="PANTHER" id="PTHR10937:SF14">
    <property type="entry name" value="FRUCTOSELYSINE 6-PHOSPHATE DEGLYCASE"/>
    <property type="match status" value="1"/>
</dbReference>
<dbReference type="SUPFAM" id="SSF53697">
    <property type="entry name" value="SIS domain"/>
    <property type="match status" value="1"/>
</dbReference>
<dbReference type="InterPro" id="IPR001347">
    <property type="entry name" value="SIS_dom"/>
</dbReference>
<dbReference type="PANTHER" id="PTHR10937">
    <property type="entry name" value="GLUCOSAMINE--FRUCTOSE-6-PHOSPHATE AMINOTRANSFERASE, ISOMERIZING"/>
    <property type="match status" value="1"/>
</dbReference>
<dbReference type="RefSeq" id="WP_264225619.1">
    <property type="nucleotide sequence ID" value="NZ_CP107716.1"/>
</dbReference>
<evidence type="ECO:0000313" key="4">
    <source>
        <dbReference type="Proteomes" id="UP001163882"/>
    </source>
</evidence>
<dbReference type="InterPro" id="IPR046348">
    <property type="entry name" value="SIS_dom_sf"/>
</dbReference>
<accession>A0ABY6IMY5</accession>
<keyword evidence="4" id="KW-1185">Reference proteome</keyword>